<dbReference type="CDD" id="cd01994">
    <property type="entry name" value="AANH_PF0828-like"/>
    <property type="match status" value="1"/>
</dbReference>
<dbReference type="GO" id="GO:0017183">
    <property type="term" value="P:protein histidyl modification to diphthamide"/>
    <property type="evidence" value="ECO:0007669"/>
    <property type="project" value="TreeGrafter"/>
</dbReference>
<dbReference type="Gene3D" id="3.40.50.620">
    <property type="entry name" value="HUPs"/>
    <property type="match status" value="1"/>
</dbReference>
<protein>
    <recommendedName>
        <fullName evidence="1">Diphthamide synthase domain-containing protein</fullName>
    </recommendedName>
</protein>
<dbReference type="NCBIfam" id="TIGR00290">
    <property type="entry name" value="MJ0570_dom"/>
    <property type="match status" value="1"/>
</dbReference>
<dbReference type="SUPFAM" id="SSF52402">
    <property type="entry name" value="Adenine nucleotide alpha hydrolases-like"/>
    <property type="match status" value="1"/>
</dbReference>
<gene>
    <name evidence="2" type="ORF">Metus_1365</name>
</gene>
<feature type="domain" description="Diphthamide synthase" evidence="1">
    <location>
        <begin position="1"/>
        <end position="214"/>
    </location>
</feature>
<dbReference type="AlphaFoldDB" id="A0A444L721"/>
<dbReference type="EMBL" id="RXGA01000003">
    <property type="protein sequence ID" value="RWX73391.1"/>
    <property type="molecule type" value="Genomic_DNA"/>
</dbReference>
<dbReference type="GO" id="GO:0017178">
    <property type="term" value="F:diphthine-ammonia ligase activity"/>
    <property type="evidence" value="ECO:0007669"/>
    <property type="project" value="TreeGrafter"/>
</dbReference>
<comment type="caution">
    <text evidence="2">The sequence shown here is derived from an EMBL/GenBank/DDBJ whole genome shotgun (WGS) entry which is preliminary data.</text>
</comment>
<sequence length="231" mass="26175">MKAVLLWSGGKDSYMAYRQAKQQDHEIICLATFAGDAPFKCHDLREIMLQSRALRLPGLVRRVKEPYFNGYKNALRELLESLEIECAITGDIGTPDNNHENWMEEVCCDIGLKLIKPLFGIDRKQHLKDLLKYNVSAIITCVSKEWFGPEWVGRSLDSDCIEELLAMGEKGGFDACGEDGEYHTFVVDSDEFIKKIIVSWSGISEANGLWYMKSKDFALAPKNLVVCKDLQ</sequence>
<dbReference type="InterPro" id="IPR002761">
    <property type="entry name" value="Diphthami_syn_dom"/>
</dbReference>
<dbReference type="InterPro" id="IPR030662">
    <property type="entry name" value="DPH6/MJ0570"/>
</dbReference>
<proteinExistence type="predicted"/>
<evidence type="ECO:0000259" key="1">
    <source>
        <dbReference type="Pfam" id="PF01902"/>
    </source>
</evidence>
<evidence type="ECO:0000313" key="3">
    <source>
        <dbReference type="Proteomes" id="UP000288215"/>
    </source>
</evidence>
<dbReference type="InterPro" id="IPR014729">
    <property type="entry name" value="Rossmann-like_a/b/a_fold"/>
</dbReference>
<dbReference type="Gene3D" id="3.90.1490.10">
    <property type="entry name" value="putative n-type atp pyrophosphatase, domain 2"/>
    <property type="match status" value="1"/>
</dbReference>
<evidence type="ECO:0000313" key="2">
    <source>
        <dbReference type="EMBL" id="RWX73391.1"/>
    </source>
</evidence>
<dbReference type="PANTHER" id="PTHR12196:SF2">
    <property type="entry name" value="DIPHTHINE--AMMONIA LIGASE"/>
    <property type="match status" value="1"/>
</dbReference>
<dbReference type="Pfam" id="PF01902">
    <property type="entry name" value="Diphthami_syn_2"/>
    <property type="match status" value="1"/>
</dbReference>
<organism evidence="2 3">
    <name type="scientific">Methanosuratincola subterraneus</name>
    <dbReference type="NCBI Taxonomy" id="2593994"/>
    <lineage>
        <taxon>Archaea</taxon>
        <taxon>Thermoproteota</taxon>
        <taxon>Methanosuratincolia</taxon>
        <taxon>Candidatus Methanomethylicales</taxon>
        <taxon>Candidatus Methanomethylicaceae</taxon>
        <taxon>Candidatus Methanosuratincola (ex Vanwonterghem et al. 2016)</taxon>
    </lineage>
</organism>
<dbReference type="Proteomes" id="UP000288215">
    <property type="component" value="Unassembled WGS sequence"/>
</dbReference>
<reference evidence="2 3" key="1">
    <citation type="submission" date="2018-12" db="EMBL/GenBank/DDBJ databases">
        <title>The complete genome of the methanogenic archaea of the candidate phylum Verstraetearchaeota, obtained from the metagenome of underground thermal water.</title>
        <authorList>
            <person name="Kadnikov V.V."/>
            <person name="Mardanov A.V."/>
            <person name="Beletsky A.V."/>
            <person name="Karnachuk O.V."/>
            <person name="Ravin N.V."/>
        </authorList>
    </citation>
    <scope>NUCLEOTIDE SEQUENCE [LARGE SCALE GENOMIC DNA]</scope>
    <source>
        <strain evidence="2">Ch88</strain>
    </source>
</reference>
<accession>A0A444L721</accession>
<dbReference type="PANTHER" id="PTHR12196">
    <property type="entry name" value="DOMAIN OF UNKNOWN FUNCTION 71 DUF71 -CONTAINING PROTEIN"/>
    <property type="match status" value="1"/>
</dbReference>
<name>A0A444L721_METS7</name>